<dbReference type="OrthoDB" id="8190439at2759"/>
<proteinExistence type="predicted"/>
<sequence>MDIYNMYVGDCSYTPRHSVYRDYERFPYGSLERSSPQKSYYEKVQEKLRRDSKKATKKDSCPFCQEQKKRPLIAYMRKMALEKQKSQISEEDENEEQHCHRYNDKENDKK</sequence>
<evidence type="ECO:0000313" key="3">
    <source>
        <dbReference type="Proteomes" id="UP001151699"/>
    </source>
</evidence>
<keyword evidence="3" id="KW-1185">Reference proteome</keyword>
<feature type="compositionally biased region" description="Basic and acidic residues" evidence="1">
    <location>
        <begin position="96"/>
        <end position="110"/>
    </location>
</feature>
<comment type="caution">
    <text evidence="2">The sequence shown here is derived from an EMBL/GenBank/DDBJ whole genome shotgun (WGS) entry which is preliminary data.</text>
</comment>
<name>A0A9Q0NDP3_9DIPT</name>
<organism evidence="2 3">
    <name type="scientific">Pseudolycoriella hygida</name>
    <dbReference type="NCBI Taxonomy" id="35572"/>
    <lineage>
        <taxon>Eukaryota</taxon>
        <taxon>Metazoa</taxon>
        <taxon>Ecdysozoa</taxon>
        <taxon>Arthropoda</taxon>
        <taxon>Hexapoda</taxon>
        <taxon>Insecta</taxon>
        <taxon>Pterygota</taxon>
        <taxon>Neoptera</taxon>
        <taxon>Endopterygota</taxon>
        <taxon>Diptera</taxon>
        <taxon>Nematocera</taxon>
        <taxon>Sciaroidea</taxon>
        <taxon>Sciaridae</taxon>
        <taxon>Pseudolycoriella</taxon>
    </lineage>
</organism>
<dbReference type="EMBL" id="WJQU01000001">
    <property type="protein sequence ID" value="KAJ6648359.1"/>
    <property type="molecule type" value="Genomic_DNA"/>
</dbReference>
<feature type="region of interest" description="Disordered" evidence="1">
    <location>
        <begin position="81"/>
        <end position="110"/>
    </location>
</feature>
<evidence type="ECO:0000313" key="2">
    <source>
        <dbReference type="EMBL" id="KAJ6648359.1"/>
    </source>
</evidence>
<gene>
    <name evidence="2" type="ORF">Bhyg_03587</name>
</gene>
<protein>
    <submittedName>
        <fullName evidence="2">Uncharacterized protein</fullName>
    </submittedName>
</protein>
<dbReference type="Proteomes" id="UP001151699">
    <property type="component" value="Chromosome A"/>
</dbReference>
<accession>A0A9Q0NDP3</accession>
<evidence type="ECO:0000256" key="1">
    <source>
        <dbReference type="SAM" id="MobiDB-lite"/>
    </source>
</evidence>
<dbReference type="AlphaFoldDB" id="A0A9Q0NDP3"/>
<reference evidence="2" key="1">
    <citation type="submission" date="2022-07" db="EMBL/GenBank/DDBJ databases">
        <authorList>
            <person name="Trinca V."/>
            <person name="Uliana J.V.C."/>
            <person name="Torres T.T."/>
            <person name="Ward R.J."/>
            <person name="Monesi N."/>
        </authorList>
    </citation>
    <scope>NUCLEOTIDE SEQUENCE</scope>
    <source>
        <strain evidence="2">HSMRA1968</strain>
        <tissue evidence="2">Whole embryos</tissue>
    </source>
</reference>